<accession>A0A143ZD70</accession>
<name>A0A143ZD70_9LACT</name>
<dbReference type="Proteomes" id="UP000199042">
    <property type="component" value="Unassembled WGS sequence"/>
</dbReference>
<dbReference type="AlphaFoldDB" id="A0A143ZD70"/>
<reference evidence="1 2" key="1">
    <citation type="submission" date="2016-10" db="EMBL/GenBank/DDBJ databases">
        <authorList>
            <person name="Varghese N."/>
            <person name="Submissions S."/>
        </authorList>
    </citation>
    <scope>NUCLEOTIDE SEQUENCE [LARGE SCALE GENOMIC DNA]</scope>
    <source>
        <strain evidence="1 2">DSM 14526</strain>
    </source>
</reference>
<evidence type="ECO:0000313" key="1">
    <source>
        <dbReference type="EMBL" id="SEA98772.1"/>
    </source>
</evidence>
<gene>
    <name evidence="1" type="ORF">SAMN04488525_1222</name>
</gene>
<organism evidence="1 2">
    <name type="scientific">Trichococcus collinsii</name>
    <dbReference type="NCBI Taxonomy" id="157076"/>
    <lineage>
        <taxon>Bacteria</taxon>
        <taxon>Bacillati</taxon>
        <taxon>Bacillota</taxon>
        <taxon>Bacilli</taxon>
        <taxon>Lactobacillales</taxon>
        <taxon>Carnobacteriaceae</taxon>
        <taxon>Trichococcus</taxon>
    </lineage>
</organism>
<dbReference type="EMBL" id="FNQH01000022">
    <property type="protein sequence ID" value="SEA98772.1"/>
    <property type="molecule type" value="Genomic_DNA"/>
</dbReference>
<proteinExistence type="predicted"/>
<keyword evidence="2" id="KW-1185">Reference proteome</keyword>
<comment type="caution">
    <text evidence="1">The sequence shown here is derived from an EMBL/GenBank/DDBJ whole genome shotgun (WGS) entry which is preliminary data.</text>
</comment>
<protein>
    <submittedName>
        <fullName evidence="1">Uncharacterized protein</fullName>
    </submittedName>
</protein>
<sequence length="78" mass="9402">MRPIWLNSHGLTKQFRFLNLLESYEIYIQLEAALEYIVEEISIYSAEDYHIIATYQEINENAVMSLYLELQQEHEIFE</sequence>
<evidence type="ECO:0000313" key="2">
    <source>
        <dbReference type="Proteomes" id="UP000199042"/>
    </source>
</evidence>